<dbReference type="AlphaFoldDB" id="A0A7J8R5B5"/>
<accession>A0A7J8R5B5</accession>
<gene>
    <name evidence="1" type="ORF">Godav_020946</name>
</gene>
<evidence type="ECO:0000313" key="2">
    <source>
        <dbReference type="Proteomes" id="UP000593561"/>
    </source>
</evidence>
<organism evidence="1 2">
    <name type="scientific">Gossypium davidsonii</name>
    <name type="common">Davidson's cotton</name>
    <name type="synonym">Gossypium klotzschianum subsp. davidsonii</name>
    <dbReference type="NCBI Taxonomy" id="34287"/>
    <lineage>
        <taxon>Eukaryota</taxon>
        <taxon>Viridiplantae</taxon>
        <taxon>Streptophyta</taxon>
        <taxon>Embryophyta</taxon>
        <taxon>Tracheophyta</taxon>
        <taxon>Spermatophyta</taxon>
        <taxon>Magnoliopsida</taxon>
        <taxon>eudicotyledons</taxon>
        <taxon>Gunneridae</taxon>
        <taxon>Pentapetalae</taxon>
        <taxon>rosids</taxon>
        <taxon>malvids</taxon>
        <taxon>Malvales</taxon>
        <taxon>Malvaceae</taxon>
        <taxon>Malvoideae</taxon>
        <taxon>Gossypium</taxon>
    </lineage>
</organism>
<evidence type="ECO:0000313" key="1">
    <source>
        <dbReference type="EMBL" id="MBA0608760.1"/>
    </source>
</evidence>
<sequence>MSLTNDEDLRMFDSPPVEIQVILKEDRESYIL</sequence>
<dbReference type="Proteomes" id="UP000593561">
    <property type="component" value="Unassembled WGS sequence"/>
</dbReference>
<feature type="non-terminal residue" evidence="1">
    <location>
        <position position="32"/>
    </location>
</feature>
<dbReference type="EMBL" id="JABFAC010000003">
    <property type="protein sequence ID" value="MBA0608760.1"/>
    <property type="molecule type" value="Genomic_DNA"/>
</dbReference>
<proteinExistence type="predicted"/>
<reference evidence="1 2" key="1">
    <citation type="journal article" date="2019" name="Genome Biol. Evol.">
        <title>Insights into the evolution of the New World diploid cottons (Gossypium, subgenus Houzingenia) based on genome sequencing.</title>
        <authorList>
            <person name="Grover C.E."/>
            <person name="Arick M.A. 2nd"/>
            <person name="Thrash A."/>
            <person name="Conover J.L."/>
            <person name="Sanders W.S."/>
            <person name="Peterson D.G."/>
            <person name="Frelichowski J.E."/>
            <person name="Scheffler J.A."/>
            <person name="Scheffler B.E."/>
            <person name="Wendel J.F."/>
        </authorList>
    </citation>
    <scope>NUCLEOTIDE SEQUENCE [LARGE SCALE GENOMIC DNA]</scope>
    <source>
        <strain evidence="1">27</strain>
        <tissue evidence="1">Leaf</tissue>
    </source>
</reference>
<keyword evidence="2" id="KW-1185">Reference proteome</keyword>
<comment type="caution">
    <text evidence="1">The sequence shown here is derived from an EMBL/GenBank/DDBJ whole genome shotgun (WGS) entry which is preliminary data.</text>
</comment>
<protein>
    <submittedName>
        <fullName evidence="1">Uncharacterized protein</fullName>
    </submittedName>
</protein>
<name>A0A7J8R5B5_GOSDV</name>